<dbReference type="Pfam" id="PF05043">
    <property type="entry name" value="Mga"/>
    <property type="match status" value="1"/>
</dbReference>
<dbReference type="EMBL" id="ACIN03000003">
    <property type="protein sequence ID" value="ESK66226.1"/>
    <property type="molecule type" value="Genomic_DNA"/>
</dbReference>
<dbReference type="PROSITE" id="PS51372">
    <property type="entry name" value="PRD_2"/>
    <property type="match status" value="1"/>
</dbReference>
<dbReference type="SUPFAM" id="SSF52794">
    <property type="entry name" value="PTS system IIB component-like"/>
    <property type="match status" value="1"/>
</dbReference>
<dbReference type="InterPro" id="IPR011608">
    <property type="entry name" value="PRD"/>
</dbReference>
<evidence type="ECO:0000256" key="4">
    <source>
        <dbReference type="ARBA" id="ARBA00023159"/>
    </source>
</evidence>
<dbReference type="PANTHER" id="PTHR30185:SF12">
    <property type="entry name" value="TRANSCRIPTIONAL REGULATOR MANR"/>
    <property type="match status" value="1"/>
</dbReference>
<evidence type="ECO:0000256" key="2">
    <source>
        <dbReference type="ARBA" id="ARBA00022737"/>
    </source>
</evidence>
<sequence length="652" mass="74438">MNKRQMHMLDYLLKQTDYVASTQIAQLYGVSAKTIYHDLAKLNEALAPHGLAIDKSPRNGVRLDLSQADEARLRSLIKDWQQAAQWEAYGPDDRERHLLKALCLDSGGLDLEDLAEQLYVSSVTLNRDLSRLGPRFQACGLTLVRQDGRLQVQGRESAIRQCLRTYLQEWLYQMGEPIQDLVVFFHAEDITLCQHALNQLSQTYQHDFTADYYLLLLLECLIIRRRGQLGQVLQVRAKELVRDLSHLEVYFFAGELLEAVTGQALVQLSAIEIESLAYTLLAVGFKIQSPDYERELRQQVQALIQRVSDFLNVDLSQDQHLLAMLANHMSSMIFRLRHHMHVTNPALDEIRKQYLTLFNIVWLVLRDFAEHYDMEVPDEELAFLVIHFQIALEKVQRPLTIVVVCQHGLAASELILAKLQRIFSPSDRLLNLKWQELADMDWRGVDLVISSLDLKEELPVPVQRVSPIMTQDELEQIRHHYDQLTSGHHQMVKALRRESSFHVASLAELIKTPDQVQLTANNQDQALELVLAQASPQNLANPAFVQSVYEREQMGATSVYTGVALPHSDPKTVTHSEIVLVSLAKPVSWGQNQVKLIFLIAVAERDMKLFKESLVALYALIEDQELMNQLSQCQDGASLKARLLEEVNINVR</sequence>
<dbReference type="InterPro" id="IPR013011">
    <property type="entry name" value="PTS_EIIB_2"/>
</dbReference>
<feature type="domain" description="PTS EIIA type-2" evidence="6">
    <location>
        <begin position="507"/>
        <end position="647"/>
    </location>
</feature>
<keyword evidence="1" id="KW-0808">Transferase</keyword>
<dbReference type="HOGENOM" id="CLU_013442_3_1_9"/>
<dbReference type="InterPro" id="IPR050661">
    <property type="entry name" value="BglG_antiterminators"/>
</dbReference>
<dbReference type="InterPro" id="IPR036390">
    <property type="entry name" value="WH_DNA-bd_sf"/>
</dbReference>
<dbReference type="AlphaFoldDB" id="W1Q4X2"/>
<dbReference type="InterPro" id="IPR007737">
    <property type="entry name" value="Mga_HTH"/>
</dbReference>
<evidence type="ECO:0000259" key="8">
    <source>
        <dbReference type="PROSITE" id="PS51372"/>
    </source>
</evidence>
<dbReference type="RefSeq" id="WP_023391220.1">
    <property type="nucleotide sequence ID" value="NZ_KI535340.1"/>
</dbReference>
<accession>W1Q4X2</accession>
<dbReference type="Pfam" id="PF00359">
    <property type="entry name" value="PTS_EIIA_2"/>
    <property type="match status" value="1"/>
</dbReference>
<dbReference type="GO" id="GO:0006355">
    <property type="term" value="P:regulation of DNA-templated transcription"/>
    <property type="evidence" value="ECO:0007669"/>
    <property type="project" value="InterPro"/>
</dbReference>
<dbReference type="Pfam" id="PF00874">
    <property type="entry name" value="PRD"/>
    <property type="match status" value="1"/>
</dbReference>
<evidence type="ECO:0000313" key="9">
    <source>
        <dbReference type="EMBL" id="ESK66226.1"/>
    </source>
</evidence>
<dbReference type="InterPro" id="IPR002178">
    <property type="entry name" value="PTS_EIIA_type-2_dom"/>
</dbReference>
<dbReference type="OrthoDB" id="2138387at2"/>
<dbReference type="SUPFAM" id="SSF55804">
    <property type="entry name" value="Phoshotransferase/anion transport protein"/>
    <property type="match status" value="1"/>
</dbReference>
<dbReference type="Gene3D" id="1.10.1790.10">
    <property type="entry name" value="PRD domain"/>
    <property type="match status" value="1"/>
</dbReference>
<dbReference type="InterPro" id="IPR016152">
    <property type="entry name" value="PTrfase/Anion_transptr"/>
</dbReference>
<dbReference type="Gene3D" id="3.40.930.10">
    <property type="entry name" value="Mannitol-specific EII, Chain A"/>
    <property type="match status" value="1"/>
</dbReference>
<dbReference type="SUPFAM" id="SSF63520">
    <property type="entry name" value="PTS-regulatory domain, PRD"/>
    <property type="match status" value="1"/>
</dbReference>
<dbReference type="eggNOG" id="COG1762">
    <property type="taxonomic scope" value="Bacteria"/>
</dbReference>
<keyword evidence="4" id="KW-0010">Activator</keyword>
<keyword evidence="2" id="KW-0677">Repeat</keyword>
<reference evidence="9" key="1">
    <citation type="submission" date="2013-06" db="EMBL/GenBank/DDBJ databases">
        <authorList>
            <person name="Weinstock G."/>
            <person name="Sodergren E."/>
            <person name="Clifton S."/>
            <person name="Fulton L."/>
            <person name="Fulton B."/>
            <person name="Courtney L."/>
            <person name="Fronick C."/>
            <person name="Harrison M."/>
            <person name="Strong C."/>
            <person name="Farmer C."/>
            <person name="Delahaunty K."/>
            <person name="Markovic C."/>
            <person name="Hall O."/>
            <person name="Minx P."/>
            <person name="Tomlinson C."/>
            <person name="Mitreva M."/>
            <person name="Nelson J."/>
            <person name="Hou S."/>
            <person name="Wollam A."/>
            <person name="Pepin K.H."/>
            <person name="Johnson M."/>
            <person name="Bhonagiri V."/>
            <person name="Nash W.E."/>
            <person name="Warren W."/>
            <person name="Chinwalla A."/>
            <person name="Mardis E.R."/>
            <person name="Wilson R.K."/>
        </authorList>
    </citation>
    <scope>NUCLEOTIDE SEQUENCE [LARGE SCALE GENOMIC DNA]</scope>
    <source>
        <strain evidence="9">ATCC 49176</strain>
    </source>
</reference>
<dbReference type="GO" id="GO:0008982">
    <property type="term" value="F:protein-N(PI)-phosphohistidine-sugar phosphotransferase activity"/>
    <property type="evidence" value="ECO:0007669"/>
    <property type="project" value="InterPro"/>
</dbReference>
<comment type="caution">
    <text evidence="9">The sequence shown here is derived from an EMBL/GenBank/DDBJ whole genome shotgun (WGS) entry which is preliminary data.</text>
</comment>
<evidence type="ECO:0000259" key="6">
    <source>
        <dbReference type="PROSITE" id="PS51094"/>
    </source>
</evidence>
<dbReference type="CDD" id="cd05568">
    <property type="entry name" value="PTS_IIB_bgl_like"/>
    <property type="match status" value="1"/>
</dbReference>
<dbReference type="InterPro" id="IPR013196">
    <property type="entry name" value="HTH_11"/>
</dbReference>
<protein>
    <submittedName>
        <fullName evidence="9">PRD domain protein</fullName>
    </submittedName>
</protein>
<dbReference type="Gene3D" id="1.10.10.10">
    <property type="entry name" value="Winged helix-like DNA-binding domain superfamily/Winged helix DNA-binding domain"/>
    <property type="match status" value="1"/>
</dbReference>
<dbReference type="InterPro" id="IPR036095">
    <property type="entry name" value="PTS_EIIB-like_sf"/>
</dbReference>
<dbReference type="PROSITE" id="PS51094">
    <property type="entry name" value="PTS_EIIA_TYPE_2"/>
    <property type="match status" value="1"/>
</dbReference>
<dbReference type="PANTHER" id="PTHR30185">
    <property type="entry name" value="CRYPTIC BETA-GLUCOSIDE BGL OPERON ANTITERMINATOR"/>
    <property type="match status" value="1"/>
</dbReference>
<evidence type="ECO:0000256" key="5">
    <source>
        <dbReference type="ARBA" id="ARBA00023163"/>
    </source>
</evidence>
<dbReference type="STRING" id="592010.GCWU000182_000569"/>
<dbReference type="Proteomes" id="UP000019050">
    <property type="component" value="Unassembled WGS sequence"/>
</dbReference>
<evidence type="ECO:0000259" key="7">
    <source>
        <dbReference type="PROSITE" id="PS51099"/>
    </source>
</evidence>
<proteinExistence type="predicted"/>
<keyword evidence="10" id="KW-1185">Reference proteome</keyword>
<dbReference type="InterPro" id="IPR036634">
    <property type="entry name" value="PRD_sf"/>
</dbReference>
<dbReference type="eggNOG" id="COG3711">
    <property type="taxonomic scope" value="Bacteria"/>
</dbReference>
<keyword evidence="5" id="KW-0804">Transcription</keyword>
<dbReference type="Gene3D" id="3.40.50.2300">
    <property type="match status" value="1"/>
</dbReference>
<dbReference type="Pfam" id="PF08279">
    <property type="entry name" value="HTH_11"/>
    <property type="match status" value="1"/>
</dbReference>
<keyword evidence="3" id="KW-0805">Transcription regulation</keyword>
<feature type="domain" description="PTS EIIB type-2" evidence="7">
    <location>
        <begin position="399"/>
        <end position="489"/>
    </location>
</feature>
<feature type="domain" description="PRD" evidence="8">
    <location>
        <begin position="291"/>
        <end position="398"/>
    </location>
</feature>
<gene>
    <name evidence="9" type="ORF">GCWU000182_000569</name>
</gene>
<name>W1Q4X2_ABIDE</name>
<evidence type="ECO:0000256" key="1">
    <source>
        <dbReference type="ARBA" id="ARBA00022679"/>
    </source>
</evidence>
<organism evidence="9 10">
    <name type="scientific">Abiotrophia defectiva ATCC 49176</name>
    <dbReference type="NCBI Taxonomy" id="592010"/>
    <lineage>
        <taxon>Bacteria</taxon>
        <taxon>Bacillati</taxon>
        <taxon>Bacillota</taxon>
        <taxon>Bacilli</taxon>
        <taxon>Lactobacillales</taxon>
        <taxon>Aerococcaceae</taxon>
        <taxon>Abiotrophia</taxon>
    </lineage>
</organism>
<dbReference type="SUPFAM" id="SSF46785">
    <property type="entry name" value="Winged helix' DNA-binding domain"/>
    <property type="match status" value="1"/>
</dbReference>
<dbReference type="PROSITE" id="PS51099">
    <property type="entry name" value="PTS_EIIB_TYPE_2"/>
    <property type="match status" value="1"/>
</dbReference>
<dbReference type="GO" id="GO:0009401">
    <property type="term" value="P:phosphoenolpyruvate-dependent sugar phosphotransferase system"/>
    <property type="evidence" value="ECO:0007669"/>
    <property type="project" value="InterPro"/>
</dbReference>
<evidence type="ECO:0000256" key="3">
    <source>
        <dbReference type="ARBA" id="ARBA00023015"/>
    </source>
</evidence>
<dbReference type="InterPro" id="IPR036388">
    <property type="entry name" value="WH-like_DNA-bd_sf"/>
</dbReference>
<evidence type="ECO:0000313" key="10">
    <source>
        <dbReference type="Proteomes" id="UP000019050"/>
    </source>
</evidence>
<dbReference type="GeneID" id="84816664"/>